<proteinExistence type="inferred from homology"/>
<dbReference type="PANTHER" id="PTHR47926:SF436">
    <property type="entry name" value="PENTATRICOPEPTIDE REPEAT-CONTAINING PROTEIN ELI1, CHLOROPLASTIC-LIKE ISOFORM X2"/>
    <property type="match status" value="1"/>
</dbReference>
<feature type="repeat" description="PPR" evidence="4">
    <location>
        <begin position="118"/>
        <end position="152"/>
    </location>
</feature>
<dbReference type="Pfam" id="PF20431">
    <property type="entry name" value="E_motif"/>
    <property type="match status" value="1"/>
</dbReference>
<dbReference type="InterPro" id="IPR002885">
    <property type="entry name" value="PPR_rpt"/>
</dbReference>
<dbReference type="PROSITE" id="PS51375">
    <property type="entry name" value="PPR"/>
    <property type="match status" value="4"/>
</dbReference>
<dbReference type="InterPro" id="IPR046960">
    <property type="entry name" value="PPR_At4g14850-like_plant"/>
</dbReference>
<dbReference type="AlphaFoldDB" id="A0A811PUF5"/>
<dbReference type="Pfam" id="PF13041">
    <property type="entry name" value="PPR_2"/>
    <property type="match status" value="2"/>
</dbReference>
<evidence type="ECO:0000256" key="4">
    <source>
        <dbReference type="PROSITE-ProRule" id="PRU00708"/>
    </source>
</evidence>
<gene>
    <name evidence="5" type="ORF">NCGR_LOCUS30516</name>
</gene>
<protein>
    <recommendedName>
        <fullName evidence="7">Pentatricopeptide repeat-containing protein</fullName>
    </recommendedName>
</protein>
<name>A0A811PUF5_9POAL</name>
<dbReference type="FunFam" id="1.25.40.10:FF:000842">
    <property type="entry name" value="Pentatricopeptide repeat-containing protein mitochondrial"/>
    <property type="match status" value="1"/>
</dbReference>
<reference evidence="5" key="1">
    <citation type="submission" date="2020-10" db="EMBL/GenBank/DDBJ databases">
        <authorList>
            <person name="Han B."/>
            <person name="Lu T."/>
            <person name="Zhao Q."/>
            <person name="Huang X."/>
            <person name="Zhao Y."/>
        </authorList>
    </citation>
    <scope>NUCLEOTIDE SEQUENCE</scope>
</reference>
<dbReference type="FunFam" id="1.25.40.10:FF:000767">
    <property type="entry name" value="Pentatricopeptide repeat-containing protein mitochondrial"/>
    <property type="match status" value="1"/>
</dbReference>
<feature type="repeat" description="PPR" evidence="4">
    <location>
        <begin position="281"/>
        <end position="315"/>
    </location>
</feature>
<dbReference type="OrthoDB" id="185373at2759"/>
<dbReference type="GO" id="GO:0003723">
    <property type="term" value="F:RNA binding"/>
    <property type="evidence" value="ECO:0007669"/>
    <property type="project" value="InterPro"/>
</dbReference>
<sequence length="526" mass="58039">MLCCPELQMLPLRRPASLAARRLLRDNQRISALARAGDVAAARRVFDSMPHRDVVSWNALLTALWRAGRHHLPAARRLFDEAMPSRDVVSWNSIIAGCLAHGDLDAASAYFACAPKRNEATWNAMLAGLLRLGRADDADRLFGEMPKRNVVSYTTMVDGLARRGDVESARRLFDGIRAKDVISWNAMIAGYVHNGHGEEAMRLHAVMFREDVKPDHATLIAVLTACSALALLRQGKSTHAIAIKAMLESGVSFSNALMTMYSKCGNVGESELVFINLRTKDIVSWNTIIAAYAQHGKYQKVIALFHEMEVTGLIPDDITFLSVLSACGHVGMVDASLKLFDLMSSKYAISPRAEHYACIVDILSRAGQLEKASSYIKDMPLEAEKNVWGSLLGACQIHGNVQLGELAAKMLVQSDSESSGPYVILSNIYAAAGMWGQVNQVRGQMKERGVKKQPGYSWTEIANEVHMFVGGDASHPEMRKIISELRKISFHMRMVTNEAHIMIFLANKSEPMLLTVMGKVMLAWQS</sequence>
<evidence type="ECO:0000313" key="6">
    <source>
        <dbReference type="Proteomes" id="UP000604825"/>
    </source>
</evidence>
<feature type="repeat" description="PPR" evidence="4">
    <location>
        <begin position="53"/>
        <end position="90"/>
    </location>
</feature>
<evidence type="ECO:0000313" key="5">
    <source>
        <dbReference type="EMBL" id="CAD6246246.1"/>
    </source>
</evidence>
<keyword evidence="6" id="KW-1185">Reference proteome</keyword>
<dbReference type="Pfam" id="PF01535">
    <property type="entry name" value="PPR"/>
    <property type="match status" value="3"/>
</dbReference>
<dbReference type="NCBIfam" id="TIGR00756">
    <property type="entry name" value="PPR"/>
    <property type="match status" value="6"/>
</dbReference>
<evidence type="ECO:0000256" key="2">
    <source>
        <dbReference type="ARBA" id="ARBA00022737"/>
    </source>
</evidence>
<evidence type="ECO:0000256" key="1">
    <source>
        <dbReference type="ARBA" id="ARBA00006643"/>
    </source>
</evidence>
<keyword evidence="2" id="KW-0677">Repeat</keyword>
<dbReference type="Proteomes" id="UP000604825">
    <property type="component" value="Unassembled WGS sequence"/>
</dbReference>
<dbReference type="PANTHER" id="PTHR47926">
    <property type="entry name" value="PENTATRICOPEPTIDE REPEAT-CONTAINING PROTEIN"/>
    <property type="match status" value="1"/>
</dbReference>
<evidence type="ECO:0000256" key="3">
    <source>
        <dbReference type="ARBA" id="ARBA00022946"/>
    </source>
</evidence>
<dbReference type="InterPro" id="IPR011990">
    <property type="entry name" value="TPR-like_helical_dom_sf"/>
</dbReference>
<dbReference type="FunFam" id="1.25.40.10:FF:000333">
    <property type="entry name" value="Pentatricopeptide repeat-containing protein"/>
    <property type="match status" value="1"/>
</dbReference>
<accession>A0A811PUF5</accession>
<organism evidence="5 6">
    <name type="scientific">Miscanthus lutarioriparius</name>
    <dbReference type="NCBI Taxonomy" id="422564"/>
    <lineage>
        <taxon>Eukaryota</taxon>
        <taxon>Viridiplantae</taxon>
        <taxon>Streptophyta</taxon>
        <taxon>Embryophyta</taxon>
        <taxon>Tracheophyta</taxon>
        <taxon>Spermatophyta</taxon>
        <taxon>Magnoliopsida</taxon>
        <taxon>Liliopsida</taxon>
        <taxon>Poales</taxon>
        <taxon>Poaceae</taxon>
        <taxon>PACMAD clade</taxon>
        <taxon>Panicoideae</taxon>
        <taxon>Andropogonodae</taxon>
        <taxon>Andropogoneae</taxon>
        <taxon>Saccharinae</taxon>
        <taxon>Miscanthus</taxon>
    </lineage>
</organism>
<keyword evidence="3" id="KW-0809">Transit peptide</keyword>
<dbReference type="EMBL" id="CAJGYO010000007">
    <property type="protein sequence ID" value="CAD6246246.1"/>
    <property type="molecule type" value="Genomic_DNA"/>
</dbReference>
<dbReference type="Pfam" id="PF12854">
    <property type="entry name" value="PPR_1"/>
    <property type="match status" value="1"/>
</dbReference>
<dbReference type="Gene3D" id="1.25.40.10">
    <property type="entry name" value="Tetratricopeptide repeat domain"/>
    <property type="match status" value="3"/>
</dbReference>
<dbReference type="InterPro" id="IPR046848">
    <property type="entry name" value="E_motif"/>
</dbReference>
<comment type="similarity">
    <text evidence="1">Belongs to the PPR family. PCMP-H subfamily.</text>
</comment>
<dbReference type="GO" id="GO:0009451">
    <property type="term" value="P:RNA modification"/>
    <property type="evidence" value="ECO:0007669"/>
    <property type="project" value="InterPro"/>
</dbReference>
<feature type="repeat" description="PPR" evidence="4">
    <location>
        <begin position="180"/>
        <end position="214"/>
    </location>
</feature>
<evidence type="ECO:0008006" key="7">
    <source>
        <dbReference type="Google" id="ProtNLM"/>
    </source>
</evidence>
<comment type="caution">
    <text evidence="5">The sequence shown here is derived from an EMBL/GenBank/DDBJ whole genome shotgun (WGS) entry which is preliminary data.</text>
</comment>